<keyword evidence="2" id="KW-0560">Oxidoreductase</keyword>
<protein>
    <recommendedName>
        <fullName evidence="5">NAD-dependent epimerase/dehydratase domain-containing protein</fullName>
    </recommendedName>
</protein>
<evidence type="ECO:0000256" key="1">
    <source>
        <dbReference type="ARBA" id="ARBA00006484"/>
    </source>
</evidence>
<dbReference type="GO" id="GO:0016491">
    <property type="term" value="F:oxidoreductase activity"/>
    <property type="evidence" value="ECO:0007669"/>
    <property type="project" value="UniProtKB-KW"/>
</dbReference>
<dbReference type="InterPro" id="IPR036291">
    <property type="entry name" value="NAD(P)-bd_dom_sf"/>
</dbReference>
<gene>
    <name evidence="3" type="ORF">HYPSUDRAFT_201952</name>
</gene>
<evidence type="ECO:0000256" key="2">
    <source>
        <dbReference type="ARBA" id="ARBA00023002"/>
    </source>
</evidence>
<dbReference type="AlphaFoldDB" id="A0A0D2L6L8"/>
<dbReference type="SUPFAM" id="SSF51735">
    <property type="entry name" value="NAD(P)-binding Rossmann-fold domains"/>
    <property type="match status" value="1"/>
</dbReference>
<evidence type="ECO:0008006" key="5">
    <source>
        <dbReference type="Google" id="ProtNLM"/>
    </source>
</evidence>
<dbReference type="EMBL" id="KN817548">
    <property type="protein sequence ID" value="KJA22617.1"/>
    <property type="molecule type" value="Genomic_DNA"/>
</dbReference>
<sequence length="293" mass="31880">MPQRPLTPTGLHLGLEGVHVLVTGASGGIGYETAEQFHDNNDIVEQGAIVTAHYNTNFAPLDKFAESRSQVVQADLSKEDEVAAMFDKATYTFGPVQILIINHAISVVKDEYIWEMSLDRWKTTMDANLTSTFLVAREYLRRLKNVAADLREEASIVLIGSTAGKYGEAGHADYAASKSAMMYGLTMTLKNEIVKLAPMGRVNCIGPGWVKTPMATESLKNPHTLYAALATTPLKKIAKPTDIATQILVLSSNSLSGHITGQVLMIEGGMEGRLLNEPEDVGINLHSRQLNLD</sequence>
<keyword evidence="4" id="KW-1185">Reference proteome</keyword>
<dbReference type="STRING" id="945553.A0A0D2L6L8"/>
<dbReference type="InterPro" id="IPR002347">
    <property type="entry name" value="SDR_fam"/>
</dbReference>
<name>A0A0D2L6L8_HYPSF</name>
<dbReference type="Pfam" id="PF13561">
    <property type="entry name" value="adh_short_C2"/>
    <property type="match status" value="1"/>
</dbReference>
<proteinExistence type="inferred from homology"/>
<comment type="similarity">
    <text evidence="1">Belongs to the short-chain dehydrogenases/reductases (SDR) family.</text>
</comment>
<dbReference type="Proteomes" id="UP000054270">
    <property type="component" value="Unassembled WGS sequence"/>
</dbReference>
<dbReference type="CDD" id="cd05233">
    <property type="entry name" value="SDR_c"/>
    <property type="match status" value="1"/>
</dbReference>
<dbReference type="PANTHER" id="PTHR24321">
    <property type="entry name" value="DEHYDROGENASES, SHORT CHAIN"/>
    <property type="match status" value="1"/>
</dbReference>
<dbReference type="PANTHER" id="PTHR24321:SF8">
    <property type="entry name" value="ESTRADIOL 17-BETA-DEHYDROGENASE 8-RELATED"/>
    <property type="match status" value="1"/>
</dbReference>
<organism evidence="3 4">
    <name type="scientific">Hypholoma sublateritium (strain FD-334 SS-4)</name>
    <dbReference type="NCBI Taxonomy" id="945553"/>
    <lineage>
        <taxon>Eukaryota</taxon>
        <taxon>Fungi</taxon>
        <taxon>Dikarya</taxon>
        <taxon>Basidiomycota</taxon>
        <taxon>Agaricomycotina</taxon>
        <taxon>Agaricomycetes</taxon>
        <taxon>Agaricomycetidae</taxon>
        <taxon>Agaricales</taxon>
        <taxon>Agaricineae</taxon>
        <taxon>Strophariaceae</taxon>
        <taxon>Hypholoma</taxon>
    </lineage>
</organism>
<reference evidence="4" key="1">
    <citation type="submission" date="2014-04" db="EMBL/GenBank/DDBJ databases">
        <title>Evolutionary Origins and Diversification of the Mycorrhizal Mutualists.</title>
        <authorList>
            <consortium name="DOE Joint Genome Institute"/>
            <consortium name="Mycorrhizal Genomics Consortium"/>
            <person name="Kohler A."/>
            <person name="Kuo A."/>
            <person name="Nagy L.G."/>
            <person name="Floudas D."/>
            <person name="Copeland A."/>
            <person name="Barry K.W."/>
            <person name="Cichocki N."/>
            <person name="Veneault-Fourrey C."/>
            <person name="LaButti K."/>
            <person name="Lindquist E.A."/>
            <person name="Lipzen A."/>
            <person name="Lundell T."/>
            <person name="Morin E."/>
            <person name="Murat C."/>
            <person name="Riley R."/>
            <person name="Ohm R."/>
            <person name="Sun H."/>
            <person name="Tunlid A."/>
            <person name="Henrissat B."/>
            <person name="Grigoriev I.V."/>
            <person name="Hibbett D.S."/>
            <person name="Martin F."/>
        </authorList>
    </citation>
    <scope>NUCLEOTIDE SEQUENCE [LARGE SCALE GENOMIC DNA]</scope>
    <source>
        <strain evidence="4">FD-334 SS-4</strain>
    </source>
</reference>
<dbReference type="PRINTS" id="PR00081">
    <property type="entry name" value="GDHRDH"/>
</dbReference>
<evidence type="ECO:0000313" key="3">
    <source>
        <dbReference type="EMBL" id="KJA22617.1"/>
    </source>
</evidence>
<dbReference type="Gene3D" id="3.40.50.720">
    <property type="entry name" value="NAD(P)-binding Rossmann-like Domain"/>
    <property type="match status" value="1"/>
</dbReference>
<dbReference type="OrthoDB" id="10253736at2759"/>
<dbReference type="OMA" id="SAMMYGF"/>
<evidence type="ECO:0000313" key="4">
    <source>
        <dbReference type="Proteomes" id="UP000054270"/>
    </source>
</evidence>
<accession>A0A0D2L6L8</accession>